<dbReference type="RefSeq" id="WP_205121451.1">
    <property type="nucleotide sequence ID" value="NZ_JAFBCM010000001.1"/>
</dbReference>
<dbReference type="EMBL" id="JBHRZH010000027">
    <property type="protein sequence ID" value="MFC3764517.1"/>
    <property type="molecule type" value="Genomic_DNA"/>
</dbReference>
<accession>A0ABV7YIV2</accession>
<organism evidence="2 3">
    <name type="scientific">Tenggerimyces flavus</name>
    <dbReference type="NCBI Taxonomy" id="1708749"/>
    <lineage>
        <taxon>Bacteria</taxon>
        <taxon>Bacillati</taxon>
        <taxon>Actinomycetota</taxon>
        <taxon>Actinomycetes</taxon>
        <taxon>Propionibacteriales</taxon>
        <taxon>Nocardioidaceae</taxon>
        <taxon>Tenggerimyces</taxon>
    </lineage>
</organism>
<evidence type="ECO:0000313" key="3">
    <source>
        <dbReference type="Proteomes" id="UP001595699"/>
    </source>
</evidence>
<dbReference type="Proteomes" id="UP001595699">
    <property type="component" value="Unassembled WGS sequence"/>
</dbReference>
<proteinExistence type="predicted"/>
<reference evidence="3" key="1">
    <citation type="journal article" date="2019" name="Int. J. Syst. Evol. Microbiol.">
        <title>The Global Catalogue of Microorganisms (GCM) 10K type strain sequencing project: providing services to taxonomists for standard genome sequencing and annotation.</title>
        <authorList>
            <consortium name="The Broad Institute Genomics Platform"/>
            <consortium name="The Broad Institute Genome Sequencing Center for Infectious Disease"/>
            <person name="Wu L."/>
            <person name="Ma J."/>
        </authorList>
    </citation>
    <scope>NUCLEOTIDE SEQUENCE [LARGE SCALE GENOMIC DNA]</scope>
    <source>
        <strain evidence="3">CGMCC 4.7241</strain>
    </source>
</reference>
<evidence type="ECO:0000256" key="1">
    <source>
        <dbReference type="SAM" id="Coils"/>
    </source>
</evidence>
<keyword evidence="1" id="KW-0175">Coiled coil</keyword>
<gene>
    <name evidence="2" type="ORF">ACFOUW_27015</name>
</gene>
<keyword evidence="3" id="KW-1185">Reference proteome</keyword>
<sequence length="160" mass="17705">MSTDSMEIYLNDHLAGATAAIQLIERMQSDEADERLAKQLAQLRNEIEDDRDTLLAIVDRVEARQHRVKHAAAAVLEQLGQLKLSKAATGSTELTRLLELETLYLGVHGKRALWRALRAVAVRGPTLATFDFDELIDRANHQLEALDGLRIEAATAALVV</sequence>
<feature type="coiled-coil region" evidence="1">
    <location>
        <begin position="33"/>
        <end position="64"/>
    </location>
</feature>
<comment type="caution">
    <text evidence="2">The sequence shown here is derived from an EMBL/GenBank/DDBJ whole genome shotgun (WGS) entry which is preliminary data.</text>
</comment>
<name>A0ABV7YIV2_9ACTN</name>
<protein>
    <submittedName>
        <fullName evidence="2">Uncharacterized protein</fullName>
    </submittedName>
</protein>
<evidence type="ECO:0000313" key="2">
    <source>
        <dbReference type="EMBL" id="MFC3764517.1"/>
    </source>
</evidence>